<dbReference type="SMART" id="SM00387">
    <property type="entry name" value="HATPase_c"/>
    <property type="match status" value="1"/>
</dbReference>
<keyword evidence="8" id="KW-0902">Two-component regulatory system</keyword>
<feature type="transmembrane region" description="Helical" evidence="9">
    <location>
        <begin position="420"/>
        <end position="437"/>
    </location>
</feature>
<dbReference type="InterPro" id="IPR003661">
    <property type="entry name" value="HisK_dim/P_dom"/>
</dbReference>
<dbReference type="SUPFAM" id="SSF47384">
    <property type="entry name" value="Homodimeric domain of signal transducing histidine kinase"/>
    <property type="match status" value="1"/>
</dbReference>
<dbReference type="Gene3D" id="1.10.287.130">
    <property type="match status" value="1"/>
</dbReference>
<dbReference type="PROSITE" id="PS50109">
    <property type="entry name" value="HIS_KIN"/>
    <property type="match status" value="1"/>
</dbReference>
<dbReference type="Proteomes" id="UP000000422">
    <property type="component" value="Chromosome"/>
</dbReference>
<dbReference type="InterPro" id="IPR036097">
    <property type="entry name" value="HisK_dim/P_sf"/>
</dbReference>
<evidence type="ECO:0000259" key="10">
    <source>
        <dbReference type="PROSITE" id="PS50109"/>
    </source>
</evidence>
<evidence type="ECO:0000313" key="12">
    <source>
        <dbReference type="Proteomes" id="UP000000422"/>
    </source>
</evidence>
<keyword evidence="9" id="KW-0472">Membrane</keyword>
<dbReference type="InterPro" id="IPR036890">
    <property type="entry name" value="HATPase_C_sf"/>
</dbReference>
<evidence type="ECO:0000313" key="11">
    <source>
        <dbReference type="EMBL" id="CAE09190.1"/>
    </source>
</evidence>
<dbReference type="AlphaFoldDB" id="Q7MAU6"/>
<dbReference type="PRINTS" id="PR00344">
    <property type="entry name" value="BCTRLSENSOR"/>
</dbReference>
<keyword evidence="3" id="KW-0597">Phosphoprotein</keyword>
<dbReference type="STRING" id="273121.WS0016"/>
<dbReference type="Pfam" id="PF02518">
    <property type="entry name" value="HATPase_c"/>
    <property type="match status" value="1"/>
</dbReference>
<dbReference type="SUPFAM" id="SSF55874">
    <property type="entry name" value="ATPase domain of HSP90 chaperone/DNA topoisomerase II/histidine kinase"/>
    <property type="match status" value="1"/>
</dbReference>
<evidence type="ECO:0000256" key="9">
    <source>
        <dbReference type="SAM" id="Phobius"/>
    </source>
</evidence>
<evidence type="ECO:0000256" key="2">
    <source>
        <dbReference type="ARBA" id="ARBA00012438"/>
    </source>
</evidence>
<name>Q7MAU6_WOLSU</name>
<feature type="transmembrane region" description="Helical" evidence="9">
    <location>
        <begin position="104"/>
        <end position="119"/>
    </location>
</feature>
<evidence type="ECO:0000256" key="4">
    <source>
        <dbReference type="ARBA" id="ARBA00022679"/>
    </source>
</evidence>
<keyword evidence="12" id="KW-1185">Reference proteome</keyword>
<dbReference type="GO" id="GO:0000155">
    <property type="term" value="F:phosphorelay sensor kinase activity"/>
    <property type="evidence" value="ECO:0007669"/>
    <property type="project" value="InterPro"/>
</dbReference>
<keyword evidence="9" id="KW-0812">Transmembrane</keyword>
<dbReference type="InterPro" id="IPR003594">
    <property type="entry name" value="HATPase_dom"/>
</dbReference>
<keyword evidence="9" id="KW-1133">Transmembrane helix</keyword>
<dbReference type="GO" id="GO:0005524">
    <property type="term" value="F:ATP binding"/>
    <property type="evidence" value="ECO:0007669"/>
    <property type="project" value="UniProtKB-KW"/>
</dbReference>
<accession>Q7MAU6</accession>
<evidence type="ECO:0000256" key="6">
    <source>
        <dbReference type="ARBA" id="ARBA00022777"/>
    </source>
</evidence>
<protein>
    <recommendedName>
        <fullName evidence="2">histidine kinase</fullName>
        <ecNumber evidence="2">2.7.13.3</ecNumber>
    </recommendedName>
</protein>
<keyword evidence="6" id="KW-0418">Kinase</keyword>
<keyword evidence="4" id="KW-0808">Transferase</keyword>
<dbReference type="PANTHER" id="PTHR43065">
    <property type="entry name" value="SENSOR HISTIDINE KINASE"/>
    <property type="match status" value="1"/>
</dbReference>
<dbReference type="eggNOG" id="COG4191">
    <property type="taxonomic scope" value="Bacteria"/>
</dbReference>
<evidence type="ECO:0000256" key="8">
    <source>
        <dbReference type="ARBA" id="ARBA00023012"/>
    </source>
</evidence>
<keyword evidence="7" id="KW-0067">ATP-binding</keyword>
<feature type="transmembrane region" description="Helical" evidence="9">
    <location>
        <begin position="131"/>
        <end position="154"/>
    </location>
</feature>
<reference evidence="11 12" key="1">
    <citation type="journal article" date="2003" name="Proc. Natl. Acad. Sci. U.S.A.">
        <title>Complete genome sequence and analysis of Wolinella succinogenes.</title>
        <authorList>
            <person name="Baar C."/>
            <person name="Eppinger M."/>
            <person name="Raddatz G."/>
            <person name="Simon JM."/>
            <person name="Lanz C."/>
            <person name="Klimmek O."/>
            <person name="Nandakumar R."/>
            <person name="Gross R."/>
            <person name="Rosinus A."/>
            <person name="Keller H."/>
            <person name="Jagtap P."/>
            <person name="Linke B."/>
            <person name="Meyer F."/>
            <person name="Lederer H."/>
            <person name="Schuster S.C."/>
        </authorList>
    </citation>
    <scope>NUCLEOTIDE SEQUENCE [LARGE SCALE GENOMIC DNA]</scope>
    <source>
        <strain evidence="12">ATCC 29543 / DSM 1740 / CCUG 13145 / JCM 31913 / LMG 7466 / NCTC 11488 / FDC 602W</strain>
    </source>
</reference>
<feature type="transmembrane region" description="Helical" evidence="9">
    <location>
        <begin position="166"/>
        <end position="185"/>
    </location>
</feature>
<dbReference type="PANTHER" id="PTHR43065:SF10">
    <property type="entry name" value="PEROXIDE STRESS-ACTIVATED HISTIDINE KINASE MAK3"/>
    <property type="match status" value="1"/>
</dbReference>
<dbReference type="InterPro" id="IPR005467">
    <property type="entry name" value="His_kinase_dom"/>
</dbReference>
<sequence length="445" mass="51346">MKREWQRRLDFFLGGEGYSPFERLHHGFLILGSLFFLFAGIQNLLFDLTPLWYALGMMSFSPLFWWFWWRSAKKGELHRYLPWVAALIYLALLCNWFFNAGSKGPTLFFFFTSILYIIFSSPPRSLFTRTFIALLILSPVVLISIEAFLPSWILPYPSEEERLLDLMLSYLLTATLVGILIAGNVERFRQEMEREKESQREILIEQTKLAELGSLMGALTHQWKQPLHAISLMTQTLEELQEHGELDEEAIREHTTRIYSQIRFMDETLENFRHFYKPSPKERRLFSPFVSIKRVIHLLDSSLRPRNLEVLLEGDERLEVMGYPNDFEQVILNLLNNAKEAFESQGALRGKILIKERLTPYGIEITLEDDAGGIDPELLPEKIFEPFTTTKGAQGTGIGMSLAKTIIEEKMGGRIRAQNLALGACFTLLLPLTPWDIHTPNPPLA</sequence>
<dbReference type="RefSeq" id="WP_011137990.1">
    <property type="nucleotide sequence ID" value="NC_005090.1"/>
</dbReference>
<comment type="catalytic activity">
    <reaction evidence="1">
        <text>ATP + protein L-histidine = ADP + protein N-phospho-L-histidine.</text>
        <dbReference type="EC" id="2.7.13.3"/>
    </reaction>
</comment>
<feature type="transmembrane region" description="Helical" evidence="9">
    <location>
        <begin position="80"/>
        <end position="98"/>
    </location>
</feature>
<evidence type="ECO:0000256" key="1">
    <source>
        <dbReference type="ARBA" id="ARBA00000085"/>
    </source>
</evidence>
<evidence type="ECO:0000256" key="5">
    <source>
        <dbReference type="ARBA" id="ARBA00022741"/>
    </source>
</evidence>
<organism evidence="12">
    <name type="scientific">Wolinella succinogenes (strain ATCC 29543 / DSM 1740 / CCUG 13145 / JCM 31913 / LMG 7466 / NCTC 11488 / FDC 602W)</name>
    <name type="common">Vibrio succinogenes</name>
    <dbReference type="NCBI Taxonomy" id="273121"/>
    <lineage>
        <taxon>Bacteria</taxon>
        <taxon>Pseudomonadati</taxon>
        <taxon>Campylobacterota</taxon>
        <taxon>Epsilonproteobacteria</taxon>
        <taxon>Campylobacterales</taxon>
        <taxon>Helicobacteraceae</taxon>
        <taxon>Wolinella</taxon>
    </lineage>
</organism>
<dbReference type="Gene3D" id="3.30.565.10">
    <property type="entry name" value="Histidine kinase-like ATPase, C-terminal domain"/>
    <property type="match status" value="1"/>
</dbReference>
<keyword evidence="5" id="KW-0547">Nucleotide-binding</keyword>
<dbReference type="SMART" id="SM00388">
    <property type="entry name" value="HisKA"/>
    <property type="match status" value="1"/>
</dbReference>
<feature type="domain" description="Histidine kinase" evidence="10">
    <location>
        <begin position="218"/>
        <end position="434"/>
    </location>
</feature>
<gene>
    <name evidence="11" type="ordered locus">WS0016</name>
</gene>
<dbReference type="EMBL" id="BX571657">
    <property type="protein sequence ID" value="CAE09190.1"/>
    <property type="molecule type" value="Genomic_DNA"/>
</dbReference>
<evidence type="ECO:0000256" key="3">
    <source>
        <dbReference type="ARBA" id="ARBA00022553"/>
    </source>
</evidence>
<dbReference type="InterPro" id="IPR004358">
    <property type="entry name" value="Sig_transdc_His_kin-like_C"/>
</dbReference>
<dbReference type="HOGENOM" id="CLU_615299_0_0_7"/>
<feature type="transmembrane region" description="Helical" evidence="9">
    <location>
        <begin position="51"/>
        <end position="68"/>
    </location>
</feature>
<dbReference type="EC" id="2.7.13.3" evidence="2"/>
<feature type="transmembrane region" description="Helical" evidence="9">
    <location>
        <begin position="28"/>
        <end position="45"/>
    </location>
</feature>
<evidence type="ECO:0000256" key="7">
    <source>
        <dbReference type="ARBA" id="ARBA00022840"/>
    </source>
</evidence>
<proteinExistence type="predicted"/>
<dbReference type="KEGG" id="wsu:WS0016"/>
<dbReference type="CDD" id="cd00082">
    <property type="entry name" value="HisKA"/>
    <property type="match status" value="1"/>
</dbReference>